<dbReference type="PANTHER" id="PTHR48111">
    <property type="entry name" value="REGULATOR OF RPOS"/>
    <property type="match status" value="1"/>
</dbReference>
<dbReference type="SUPFAM" id="SSF46894">
    <property type="entry name" value="C-terminal effector domain of the bipartite response regulators"/>
    <property type="match status" value="1"/>
</dbReference>
<accession>A0A7C3KQY8</accession>
<proteinExistence type="predicted"/>
<dbReference type="AlphaFoldDB" id="A0A7C3KQY8"/>
<dbReference type="RefSeq" id="WP_012546906.1">
    <property type="nucleotide sequence ID" value="NZ_VTFL01000006.1"/>
</dbReference>
<dbReference type="GO" id="GO:0000156">
    <property type="term" value="F:phosphorelay response regulator activity"/>
    <property type="evidence" value="ECO:0007669"/>
    <property type="project" value="TreeGrafter"/>
</dbReference>
<name>A0A7C3KQY8_DICTH</name>
<protein>
    <submittedName>
        <fullName evidence="10">Response regulator transcription factor</fullName>
    </submittedName>
</protein>
<dbReference type="SMART" id="SM00448">
    <property type="entry name" value="REC"/>
    <property type="match status" value="1"/>
</dbReference>
<dbReference type="Pfam" id="PF00486">
    <property type="entry name" value="Trans_reg_C"/>
    <property type="match status" value="1"/>
</dbReference>
<feature type="modified residue" description="4-aspartylphosphate" evidence="6">
    <location>
        <position position="52"/>
    </location>
</feature>
<dbReference type="InterPro" id="IPR036388">
    <property type="entry name" value="WH-like_DNA-bd_sf"/>
</dbReference>
<feature type="domain" description="OmpR/PhoB-type" evidence="9">
    <location>
        <begin position="126"/>
        <end position="225"/>
    </location>
</feature>
<reference evidence="10" key="1">
    <citation type="journal article" date="2020" name="mSystems">
        <title>Genome- and Community-Level Interaction Insights into Carbon Utilization and Element Cycling Functions of Hydrothermarchaeota in Hydrothermal Sediment.</title>
        <authorList>
            <person name="Zhou Z."/>
            <person name="Liu Y."/>
            <person name="Xu W."/>
            <person name="Pan J."/>
            <person name="Luo Z.H."/>
            <person name="Li M."/>
        </authorList>
    </citation>
    <scope>NUCLEOTIDE SEQUENCE [LARGE SCALE GENOMIC DNA]</scope>
    <source>
        <strain evidence="10">SpSt-70</strain>
    </source>
</reference>
<evidence type="ECO:0000256" key="2">
    <source>
        <dbReference type="ARBA" id="ARBA00023012"/>
    </source>
</evidence>
<dbReference type="SMART" id="SM00862">
    <property type="entry name" value="Trans_reg_C"/>
    <property type="match status" value="1"/>
</dbReference>
<feature type="DNA-binding region" description="OmpR/PhoB-type" evidence="7">
    <location>
        <begin position="126"/>
        <end position="225"/>
    </location>
</feature>
<sequence length="232" mass="26897">MKKILLVEDDKGIVNSLSLLLNKEGYEVEVAYDGVEALNKFKLFNPDLVLLDIMLPEKDGWEVCKEIRKISNVPIIMLTAKDEEVDKVLGLKMGADDYITKPFGAKELLARIEAVLRRYQSDLSKSQKIVAPPFEMDLVKRTVKVKGKEVNLSYREFEILKLLLSSPGRVWTRDMIIKHIWGENFWGEPRAVDVYIRWLREKVEDDPSHPKYIITVRNLGYKFQEGNEDKQD</sequence>
<keyword evidence="3" id="KW-0805">Transcription regulation</keyword>
<dbReference type="InterPro" id="IPR001867">
    <property type="entry name" value="OmpR/PhoB-type_DNA-bd"/>
</dbReference>
<dbReference type="PROSITE" id="PS50110">
    <property type="entry name" value="RESPONSE_REGULATORY"/>
    <property type="match status" value="1"/>
</dbReference>
<dbReference type="Gene3D" id="1.10.10.10">
    <property type="entry name" value="Winged helix-like DNA-binding domain superfamily/Winged helix DNA-binding domain"/>
    <property type="match status" value="1"/>
</dbReference>
<dbReference type="GO" id="GO:0005829">
    <property type="term" value="C:cytosol"/>
    <property type="evidence" value="ECO:0007669"/>
    <property type="project" value="TreeGrafter"/>
</dbReference>
<feature type="domain" description="Response regulatory" evidence="8">
    <location>
        <begin position="3"/>
        <end position="116"/>
    </location>
</feature>
<keyword evidence="2" id="KW-0902">Two-component regulatory system</keyword>
<dbReference type="InterPro" id="IPR001789">
    <property type="entry name" value="Sig_transdc_resp-reg_receiver"/>
</dbReference>
<evidence type="ECO:0000259" key="9">
    <source>
        <dbReference type="PROSITE" id="PS51755"/>
    </source>
</evidence>
<keyword evidence="4 7" id="KW-0238">DNA-binding</keyword>
<dbReference type="FunFam" id="1.10.10.10:FF:001214">
    <property type="entry name" value="Response regulator receiver"/>
    <property type="match status" value="1"/>
</dbReference>
<dbReference type="PROSITE" id="PS51755">
    <property type="entry name" value="OMPR_PHOB"/>
    <property type="match status" value="1"/>
</dbReference>
<evidence type="ECO:0000259" key="8">
    <source>
        <dbReference type="PROSITE" id="PS50110"/>
    </source>
</evidence>
<dbReference type="SUPFAM" id="SSF52172">
    <property type="entry name" value="CheY-like"/>
    <property type="match status" value="1"/>
</dbReference>
<dbReference type="EMBL" id="DTDV01000015">
    <property type="protein sequence ID" value="HGK23837.1"/>
    <property type="molecule type" value="Genomic_DNA"/>
</dbReference>
<comment type="caution">
    <text evidence="10">The sequence shown here is derived from an EMBL/GenBank/DDBJ whole genome shotgun (WGS) entry which is preliminary data.</text>
</comment>
<dbReference type="PANTHER" id="PTHR48111:SF21">
    <property type="entry name" value="DNA-BINDING DUAL MASTER TRANSCRIPTIONAL REGULATOR RPAA"/>
    <property type="match status" value="1"/>
</dbReference>
<evidence type="ECO:0000256" key="7">
    <source>
        <dbReference type="PROSITE-ProRule" id="PRU01091"/>
    </source>
</evidence>
<evidence type="ECO:0000313" key="10">
    <source>
        <dbReference type="EMBL" id="HGK23837.1"/>
    </source>
</evidence>
<evidence type="ECO:0000256" key="4">
    <source>
        <dbReference type="ARBA" id="ARBA00023125"/>
    </source>
</evidence>
<dbReference type="FunFam" id="3.40.50.2300:FF:000001">
    <property type="entry name" value="DNA-binding response regulator PhoB"/>
    <property type="match status" value="1"/>
</dbReference>
<keyword evidence="5" id="KW-0804">Transcription</keyword>
<dbReference type="Gene3D" id="3.40.50.2300">
    <property type="match status" value="1"/>
</dbReference>
<dbReference type="InterPro" id="IPR058071">
    <property type="entry name" value="WalR_REC"/>
</dbReference>
<dbReference type="GO" id="GO:0000976">
    <property type="term" value="F:transcription cis-regulatory region binding"/>
    <property type="evidence" value="ECO:0007669"/>
    <property type="project" value="TreeGrafter"/>
</dbReference>
<evidence type="ECO:0000256" key="3">
    <source>
        <dbReference type="ARBA" id="ARBA00023015"/>
    </source>
</evidence>
<dbReference type="GO" id="GO:0006355">
    <property type="term" value="P:regulation of DNA-templated transcription"/>
    <property type="evidence" value="ECO:0007669"/>
    <property type="project" value="InterPro"/>
</dbReference>
<dbReference type="InterPro" id="IPR039420">
    <property type="entry name" value="WalR-like"/>
</dbReference>
<organism evidence="10">
    <name type="scientific">Dictyoglomus thermophilum</name>
    <dbReference type="NCBI Taxonomy" id="14"/>
    <lineage>
        <taxon>Bacteria</taxon>
        <taxon>Pseudomonadati</taxon>
        <taxon>Dictyoglomota</taxon>
        <taxon>Dictyoglomia</taxon>
        <taxon>Dictyoglomales</taxon>
        <taxon>Dictyoglomaceae</taxon>
        <taxon>Dictyoglomus</taxon>
    </lineage>
</organism>
<evidence type="ECO:0000256" key="1">
    <source>
        <dbReference type="ARBA" id="ARBA00022553"/>
    </source>
</evidence>
<dbReference type="Gene3D" id="6.10.250.690">
    <property type="match status" value="1"/>
</dbReference>
<evidence type="ECO:0000256" key="6">
    <source>
        <dbReference type="PROSITE-ProRule" id="PRU00169"/>
    </source>
</evidence>
<keyword evidence="1 6" id="KW-0597">Phosphoprotein</keyword>
<gene>
    <name evidence="10" type="ORF">ENU78_05240</name>
</gene>
<dbReference type="OMA" id="MDVDRHT"/>
<dbReference type="InterPro" id="IPR016032">
    <property type="entry name" value="Sig_transdc_resp-reg_C-effctor"/>
</dbReference>
<dbReference type="Pfam" id="PF00072">
    <property type="entry name" value="Response_reg"/>
    <property type="match status" value="1"/>
</dbReference>
<evidence type="ECO:0000256" key="5">
    <source>
        <dbReference type="ARBA" id="ARBA00023163"/>
    </source>
</evidence>
<dbReference type="CDD" id="cd00383">
    <property type="entry name" value="trans_reg_C"/>
    <property type="match status" value="1"/>
</dbReference>
<dbReference type="GO" id="GO:0032993">
    <property type="term" value="C:protein-DNA complex"/>
    <property type="evidence" value="ECO:0007669"/>
    <property type="project" value="TreeGrafter"/>
</dbReference>
<dbReference type="InterPro" id="IPR011006">
    <property type="entry name" value="CheY-like_superfamily"/>
</dbReference>
<dbReference type="CDD" id="cd17614">
    <property type="entry name" value="REC_OmpR_YycF-like"/>
    <property type="match status" value="1"/>
</dbReference>